<feature type="transmembrane region" description="Helical" evidence="7">
    <location>
        <begin position="347"/>
        <end position="368"/>
    </location>
</feature>
<comment type="caution">
    <text evidence="8">The sequence shown here is derived from an EMBL/GenBank/DDBJ whole genome shotgun (WGS) entry which is preliminary data.</text>
</comment>
<organism evidence="8 9">
    <name type="scientific">Mobilicoccus caccae</name>
    <dbReference type="NCBI Taxonomy" id="1859295"/>
    <lineage>
        <taxon>Bacteria</taxon>
        <taxon>Bacillati</taxon>
        <taxon>Actinomycetota</taxon>
        <taxon>Actinomycetes</taxon>
        <taxon>Micrococcales</taxon>
        <taxon>Dermatophilaceae</taxon>
        <taxon>Mobilicoccus</taxon>
    </lineage>
</organism>
<evidence type="ECO:0000256" key="3">
    <source>
        <dbReference type="ARBA" id="ARBA00022475"/>
    </source>
</evidence>
<sequence length="496" mass="51147">MPAAPPRRCCPWPAGSYHRTVKILRRLKDGSLLGVSGRDITYLSSGALISQIVLVVGQIVTARLYTPEEFGHFAVVLAWANILAVLATLRYETAIPLAATDEEAGALARLCLITSTVTSLVVMTLLWASATSGAELIATPGAWWGVPLLLWGTAAFAAVRMFAGRAGAFGRVGRAGVVASVGQVGVQVGLGVAGVSSGLIAGQGVGRVLNAAWIGAGGALRSGGSLRQVVTRWKRMPLLNTVPALLNVISVGAVAPLVARWFGVALAGQFGFATRLLAAPAVLLGQAVSQVMFPRLARLERTSGEAGAQLRRATEALTLVSLPVFSVVWLLGPEAFAVVFGEQWREAGLLAAIMAPWLAANFVSSPLSTYATVRDQLGRILLISVVEATVRLAGLYAGVSAGSAIVGIALYSLAGLGICVAFTGWVLALGGVGRRGLLRDLAVPLVIAAAAAAVSVGTRWAGAPTWVVVAVGVAGVLAVSVPCARRVLRLLPGRSR</sequence>
<evidence type="ECO:0000256" key="1">
    <source>
        <dbReference type="ARBA" id="ARBA00004651"/>
    </source>
</evidence>
<comment type="subcellular location">
    <subcellularLocation>
        <location evidence="1">Cell membrane</location>
        <topology evidence="1">Multi-pass membrane protein</topology>
    </subcellularLocation>
</comment>
<dbReference type="PANTHER" id="PTHR30250:SF10">
    <property type="entry name" value="LIPOPOLYSACCHARIDE BIOSYNTHESIS PROTEIN WZXC"/>
    <property type="match status" value="1"/>
</dbReference>
<feature type="transmembrane region" description="Helical" evidence="7">
    <location>
        <begin position="380"/>
        <end position="399"/>
    </location>
</feature>
<proteinExistence type="inferred from homology"/>
<name>A0ABQ6IL76_9MICO</name>
<feature type="transmembrane region" description="Helical" evidence="7">
    <location>
        <begin position="466"/>
        <end position="488"/>
    </location>
</feature>
<evidence type="ECO:0000313" key="8">
    <source>
        <dbReference type="EMBL" id="GMA38664.1"/>
    </source>
</evidence>
<evidence type="ECO:0000256" key="2">
    <source>
        <dbReference type="ARBA" id="ARBA00007430"/>
    </source>
</evidence>
<dbReference type="EMBL" id="BSUO01000001">
    <property type="protein sequence ID" value="GMA38664.1"/>
    <property type="molecule type" value="Genomic_DNA"/>
</dbReference>
<protein>
    <recommendedName>
        <fullName evidence="10">O-antigen/teichoic acid export membrane protein</fullName>
    </recommendedName>
</protein>
<evidence type="ECO:0008006" key="10">
    <source>
        <dbReference type="Google" id="ProtNLM"/>
    </source>
</evidence>
<keyword evidence="5 7" id="KW-1133">Transmembrane helix</keyword>
<dbReference type="PANTHER" id="PTHR30250">
    <property type="entry name" value="PST FAMILY PREDICTED COLANIC ACID TRANSPORTER"/>
    <property type="match status" value="1"/>
</dbReference>
<keyword evidence="9" id="KW-1185">Reference proteome</keyword>
<evidence type="ECO:0000256" key="4">
    <source>
        <dbReference type="ARBA" id="ARBA00022692"/>
    </source>
</evidence>
<feature type="transmembrane region" description="Helical" evidence="7">
    <location>
        <begin position="244"/>
        <end position="264"/>
    </location>
</feature>
<feature type="transmembrane region" description="Helical" evidence="7">
    <location>
        <begin position="110"/>
        <end position="130"/>
    </location>
</feature>
<gene>
    <name evidence="8" type="ORF">GCM10025883_07090</name>
</gene>
<reference evidence="9" key="1">
    <citation type="journal article" date="2019" name="Int. J. Syst. Evol. Microbiol.">
        <title>The Global Catalogue of Microorganisms (GCM) 10K type strain sequencing project: providing services to taxonomists for standard genome sequencing and annotation.</title>
        <authorList>
            <consortium name="The Broad Institute Genomics Platform"/>
            <consortium name="The Broad Institute Genome Sequencing Center for Infectious Disease"/>
            <person name="Wu L."/>
            <person name="Ma J."/>
        </authorList>
    </citation>
    <scope>NUCLEOTIDE SEQUENCE [LARGE SCALE GENOMIC DNA]</scope>
    <source>
        <strain evidence="9">NBRC 113072</strain>
    </source>
</reference>
<keyword evidence="3" id="KW-1003">Cell membrane</keyword>
<feature type="transmembrane region" description="Helical" evidence="7">
    <location>
        <begin position="441"/>
        <end position="460"/>
    </location>
</feature>
<accession>A0ABQ6IL76</accession>
<feature type="transmembrane region" description="Helical" evidence="7">
    <location>
        <begin position="70"/>
        <end position="89"/>
    </location>
</feature>
<comment type="similarity">
    <text evidence="2">Belongs to the polysaccharide synthase family.</text>
</comment>
<keyword evidence="6 7" id="KW-0472">Membrane</keyword>
<feature type="transmembrane region" description="Helical" evidence="7">
    <location>
        <begin position="405"/>
        <end position="429"/>
    </location>
</feature>
<feature type="transmembrane region" description="Helical" evidence="7">
    <location>
        <begin position="317"/>
        <end position="341"/>
    </location>
</feature>
<evidence type="ECO:0000256" key="6">
    <source>
        <dbReference type="ARBA" id="ARBA00023136"/>
    </source>
</evidence>
<evidence type="ECO:0000313" key="9">
    <source>
        <dbReference type="Proteomes" id="UP001157126"/>
    </source>
</evidence>
<dbReference type="Proteomes" id="UP001157126">
    <property type="component" value="Unassembled WGS sequence"/>
</dbReference>
<dbReference type="InterPro" id="IPR050833">
    <property type="entry name" value="Poly_Biosynth_Transport"/>
</dbReference>
<feature type="transmembrane region" description="Helical" evidence="7">
    <location>
        <begin position="142"/>
        <end position="163"/>
    </location>
</feature>
<feature type="transmembrane region" description="Helical" evidence="7">
    <location>
        <begin position="40"/>
        <end position="64"/>
    </location>
</feature>
<evidence type="ECO:0000256" key="5">
    <source>
        <dbReference type="ARBA" id="ARBA00022989"/>
    </source>
</evidence>
<keyword evidence="4 7" id="KW-0812">Transmembrane</keyword>
<dbReference type="Pfam" id="PF13440">
    <property type="entry name" value="Polysacc_synt_3"/>
    <property type="match status" value="1"/>
</dbReference>
<evidence type="ECO:0000256" key="7">
    <source>
        <dbReference type="SAM" id="Phobius"/>
    </source>
</evidence>